<evidence type="ECO:0000313" key="3">
    <source>
        <dbReference type="Proteomes" id="UP000225553"/>
    </source>
</evidence>
<evidence type="ECO:0000256" key="1">
    <source>
        <dbReference type="SAM" id="MobiDB-lite"/>
    </source>
</evidence>
<keyword evidence="3" id="KW-1185">Reference proteome</keyword>
<dbReference type="Proteomes" id="UP000225553">
    <property type="component" value="Segment"/>
</dbReference>
<gene>
    <name evidence="2" type="ORF">RISINGSUN_16</name>
</gene>
<evidence type="ECO:0000313" key="2">
    <source>
        <dbReference type="EMBL" id="ASU03654.1"/>
    </source>
</evidence>
<reference evidence="3" key="1">
    <citation type="submission" date="2017-07" db="EMBL/GenBank/DDBJ databases">
        <authorList>
            <person name="Putnam M.J."/>
            <person name="Sharma R."/>
            <person name="Kruger J.L."/>
            <person name="Berg J.A."/>
            <person name="Payne A.M."/>
            <person name="Fajardo C.P."/>
            <person name="Breakwell D.P."/>
            <person name="Hope S."/>
            <person name="Grose J.H."/>
        </authorList>
    </citation>
    <scope>NUCLEOTIDE SEQUENCE [LARGE SCALE GENOMIC DNA]</scope>
</reference>
<name>A0A223LHE9_9CAUD</name>
<feature type="region of interest" description="Disordered" evidence="1">
    <location>
        <begin position="1"/>
        <end position="51"/>
    </location>
</feature>
<accession>A0A223LHE9</accession>
<sequence>MVNGDFTVSAESTGKKDRFQQKQEPDSGITSGAENGKGVKHNRLNKTTQSLPLVTQQARPWFKEKVKRSSRRRVQIAMVLQFGCV</sequence>
<protein>
    <submittedName>
        <fullName evidence="2">Uncharacterized protein</fullName>
    </submittedName>
</protein>
<organism evidence="2 3">
    <name type="scientific">Erwinia phage vB_EamM_RisingSun</name>
    <dbReference type="NCBI Taxonomy" id="2026080"/>
    <lineage>
        <taxon>Viruses</taxon>
        <taxon>Duplodnaviria</taxon>
        <taxon>Heunggongvirae</taxon>
        <taxon>Uroviricota</taxon>
        <taxon>Caudoviricetes</taxon>
        <taxon>Chimalliviridae</taxon>
        <taxon>Risingsunvirus</taxon>
        <taxon>Risingsunvirus risingsun</taxon>
    </lineage>
</organism>
<feature type="compositionally biased region" description="Basic and acidic residues" evidence="1">
    <location>
        <begin position="13"/>
        <end position="25"/>
    </location>
</feature>
<dbReference type="EMBL" id="MF459646">
    <property type="protein sequence ID" value="ASU03654.1"/>
    <property type="molecule type" value="Genomic_DNA"/>
</dbReference>
<proteinExistence type="predicted"/>